<evidence type="ECO:0000313" key="1">
    <source>
        <dbReference type="EMBL" id="KAL0939579.1"/>
    </source>
</evidence>
<dbReference type="Proteomes" id="UP000805649">
    <property type="component" value="Unassembled WGS sequence"/>
</dbReference>
<dbReference type="EMBL" id="VUJX02000003">
    <property type="protein sequence ID" value="KAL0939579.1"/>
    <property type="molecule type" value="Genomic_DNA"/>
</dbReference>
<evidence type="ECO:0000313" key="2">
    <source>
        <dbReference type="Proteomes" id="UP000805649"/>
    </source>
</evidence>
<reference evidence="1 2" key="1">
    <citation type="journal article" date="2020" name="Phytopathology">
        <title>Genome Sequence Resources of Colletotrichum truncatum, C. plurivorum, C. musicola, and C. sojae: Four Species Pathogenic to Soybean (Glycine max).</title>
        <authorList>
            <person name="Rogerio F."/>
            <person name="Boufleur T.R."/>
            <person name="Ciampi-Guillardi M."/>
            <person name="Sukno S.A."/>
            <person name="Thon M.R."/>
            <person name="Massola Junior N.S."/>
            <person name="Baroncelli R."/>
        </authorList>
    </citation>
    <scope>NUCLEOTIDE SEQUENCE [LARGE SCALE GENOMIC DNA]</scope>
    <source>
        <strain evidence="1 2">CMES1059</strain>
    </source>
</reference>
<comment type="caution">
    <text evidence="1">The sequence shown here is derived from an EMBL/GenBank/DDBJ whole genome shotgun (WGS) entry which is preliminary data.</text>
</comment>
<protein>
    <submittedName>
        <fullName evidence="1">Uncharacterized protein</fullName>
    </submittedName>
</protein>
<proteinExistence type="predicted"/>
<gene>
    <name evidence="1" type="ORF">CTRU02_206189</name>
</gene>
<accession>A0ACC3Z662</accession>
<organism evidence="1 2">
    <name type="scientific">Colletotrichum truncatum</name>
    <name type="common">Anthracnose fungus</name>
    <name type="synonym">Colletotrichum capsici</name>
    <dbReference type="NCBI Taxonomy" id="5467"/>
    <lineage>
        <taxon>Eukaryota</taxon>
        <taxon>Fungi</taxon>
        <taxon>Dikarya</taxon>
        <taxon>Ascomycota</taxon>
        <taxon>Pezizomycotina</taxon>
        <taxon>Sordariomycetes</taxon>
        <taxon>Hypocreomycetidae</taxon>
        <taxon>Glomerellales</taxon>
        <taxon>Glomerellaceae</taxon>
        <taxon>Colletotrichum</taxon>
        <taxon>Colletotrichum truncatum species complex</taxon>
    </lineage>
</organism>
<name>A0ACC3Z662_COLTU</name>
<keyword evidence="2" id="KW-1185">Reference proteome</keyword>
<sequence length="54" mass="6527">MRHFFFSMLQATKYMGGFMIWAFRSGSLWAVMATKHARYPAPFEYHRRYIRGAF</sequence>